<comment type="similarity">
    <text evidence="2">Belongs to the autoinducer-2 exporter (AI-2E) (TC 2.A.86) family.</text>
</comment>
<feature type="transmembrane region" description="Helical" evidence="6">
    <location>
        <begin position="250"/>
        <end position="277"/>
    </location>
</feature>
<sequence length="373" mass="39243">MENNTNQSHPITARELTDVIIRVSIVFGLVVMCFRVFSPFLNLMLWAVILGVTLYPMHQRLAAKFGGKQGRAATVIVLSGLLLIGVPAVKLASSMAEELRSVHEAYGAGTLSLRPPQESVAEWPLIGKQAYAAWHEASENLPGFIADYRTNIEAVMRRVLATAKGTAGGIALLLGALIVAGIMMAYGRGGSGATLRIFNRIAGPEQGPKVHSLVTMTTRSVAVGVLGVAAIQAVLMGLVFLLAGVPAAGLLALVVLLMAIMQLPAMLIGIPVILWIWNGGDSGTLMNSVWSVAVVITALADNVLKPMLLGRGVDAPMPVILIGALGGMVSSGFVGLFIGAVVLAVGYQIFMKWVEYQAQSPEEVAPASDPVDE</sequence>
<evidence type="ECO:0000256" key="4">
    <source>
        <dbReference type="ARBA" id="ARBA00022989"/>
    </source>
</evidence>
<evidence type="ECO:0000256" key="3">
    <source>
        <dbReference type="ARBA" id="ARBA00022692"/>
    </source>
</evidence>
<evidence type="ECO:0000256" key="6">
    <source>
        <dbReference type="SAM" id="Phobius"/>
    </source>
</evidence>
<keyword evidence="8" id="KW-1185">Reference proteome</keyword>
<feature type="transmembrane region" description="Helical" evidence="6">
    <location>
        <begin position="43"/>
        <end position="58"/>
    </location>
</feature>
<keyword evidence="3 6" id="KW-0812">Transmembrane</keyword>
<dbReference type="PANTHER" id="PTHR21716:SF4">
    <property type="entry name" value="TRANSMEMBRANE PROTEIN 245"/>
    <property type="match status" value="1"/>
</dbReference>
<keyword evidence="4 6" id="KW-1133">Transmembrane helix</keyword>
<dbReference type="InterPro" id="IPR002549">
    <property type="entry name" value="AI-2E-like"/>
</dbReference>
<proteinExistence type="inferred from homology"/>
<comment type="caution">
    <text evidence="7">The sequence shown here is derived from an EMBL/GenBank/DDBJ whole genome shotgun (WGS) entry which is preliminary data.</text>
</comment>
<feature type="transmembrane region" description="Helical" evidence="6">
    <location>
        <begin position="320"/>
        <end position="347"/>
    </location>
</feature>
<evidence type="ECO:0000313" key="8">
    <source>
        <dbReference type="Proteomes" id="UP000265509"/>
    </source>
</evidence>
<protein>
    <submittedName>
        <fullName evidence="7">AI-2E family transporter</fullName>
    </submittedName>
</protein>
<dbReference type="AlphaFoldDB" id="A0A3L7DY70"/>
<dbReference type="EMBL" id="QRAN01000011">
    <property type="protein sequence ID" value="RLQ21579.1"/>
    <property type="molecule type" value="Genomic_DNA"/>
</dbReference>
<dbReference type="PANTHER" id="PTHR21716">
    <property type="entry name" value="TRANSMEMBRANE PROTEIN"/>
    <property type="match status" value="1"/>
</dbReference>
<dbReference type="Pfam" id="PF01594">
    <property type="entry name" value="AI-2E_transport"/>
    <property type="match status" value="1"/>
</dbReference>
<evidence type="ECO:0000256" key="2">
    <source>
        <dbReference type="ARBA" id="ARBA00009773"/>
    </source>
</evidence>
<feature type="transmembrane region" description="Helical" evidence="6">
    <location>
        <begin position="221"/>
        <end position="244"/>
    </location>
</feature>
<dbReference type="RefSeq" id="WP_117954574.1">
    <property type="nucleotide sequence ID" value="NZ_QRAN01000011.1"/>
</dbReference>
<gene>
    <name evidence="7" type="ORF">DWB85_11185</name>
</gene>
<dbReference type="GO" id="GO:0016020">
    <property type="term" value="C:membrane"/>
    <property type="evidence" value="ECO:0007669"/>
    <property type="project" value="UniProtKB-SubCell"/>
</dbReference>
<dbReference type="OrthoDB" id="106838at2"/>
<evidence type="ECO:0000256" key="5">
    <source>
        <dbReference type="ARBA" id="ARBA00023136"/>
    </source>
</evidence>
<keyword evidence="5 6" id="KW-0472">Membrane</keyword>
<feature type="transmembrane region" description="Helical" evidence="6">
    <location>
        <begin position="166"/>
        <end position="186"/>
    </location>
</feature>
<name>A0A3L7DY70_9GAMM</name>
<reference evidence="7 8" key="1">
    <citation type="submission" date="2018-07" db="EMBL/GenBank/DDBJ databases">
        <title>Halioglobus sp. genome submission.</title>
        <authorList>
            <person name="Ye M.-Q."/>
            <person name="Du Z.-J."/>
        </authorList>
    </citation>
    <scope>NUCLEOTIDE SEQUENCE [LARGE SCALE GENOMIC DNA]</scope>
    <source>
        <strain evidence="7 8">U0301</strain>
    </source>
</reference>
<comment type="subcellular location">
    <subcellularLocation>
        <location evidence="1">Membrane</location>
        <topology evidence="1">Multi-pass membrane protein</topology>
    </subcellularLocation>
</comment>
<feature type="transmembrane region" description="Helical" evidence="6">
    <location>
        <begin position="70"/>
        <end position="89"/>
    </location>
</feature>
<evidence type="ECO:0000256" key="1">
    <source>
        <dbReference type="ARBA" id="ARBA00004141"/>
    </source>
</evidence>
<organism evidence="7 8">
    <name type="scientific">Seongchinamella sediminis</name>
    <dbReference type="NCBI Taxonomy" id="2283635"/>
    <lineage>
        <taxon>Bacteria</taxon>
        <taxon>Pseudomonadati</taxon>
        <taxon>Pseudomonadota</taxon>
        <taxon>Gammaproteobacteria</taxon>
        <taxon>Cellvibrionales</taxon>
        <taxon>Halieaceae</taxon>
        <taxon>Seongchinamella</taxon>
    </lineage>
</organism>
<dbReference type="Proteomes" id="UP000265509">
    <property type="component" value="Unassembled WGS sequence"/>
</dbReference>
<accession>A0A3L7DY70</accession>
<evidence type="ECO:0000313" key="7">
    <source>
        <dbReference type="EMBL" id="RLQ21579.1"/>
    </source>
</evidence>